<feature type="region of interest" description="Disordered" evidence="1">
    <location>
        <begin position="194"/>
        <end position="216"/>
    </location>
</feature>
<dbReference type="HOGENOM" id="CLU_013120_1_0_1"/>
<evidence type="ECO:0000256" key="1">
    <source>
        <dbReference type="SAM" id="MobiDB-lite"/>
    </source>
</evidence>
<comment type="caution">
    <text evidence="2">The sequence shown here is derived from an EMBL/GenBank/DDBJ whole genome shotgun (WGS) entry which is preliminary data.</text>
</comment>
<dbReference type="EMBL" id="ABDG02000018">
    <property type="protein sequence ID" value="EHK48742.1"/>
    <property type="molecule type" value="Genomic_DNA"/>
</dbReference>
<gene>
    <name evidence="2" type="ORF">TRIATDRAFT_182228</name>
</gene>
<feature type="region of interest" description="Disordered" evidence="1">
    <location>
        <begin position="230"/>
        <end position="249"/>
    </location>
</feature>
<feature type="compositionally biased region" description="Basic and acidic residues" evidence="1">
    <location>
        <begin position="231"/>
        <end position="249"/>
    </location>
</feature>
<dbReference type="OrthoDB" id="195446at2759"/>
<organism evidence="2 3">
    <name type="scientific">Hypocrea atroviridis (strain ATCC 20476 / IMI 206040)</name>
    <name type="common">Trichoderma atroviride</name>
    <dbReference type="NCBI Taxonomy" id="452589"/>
    <lineage>
        <taxon>Eukaryota</taxon>
        <taxon>Fungi</taxon>
        <taxon>Dikarya</taxon>
        <taxon>Ascomycota</taxon>
        <taxon>Pezizomycotina</taxon>
        <taxon>Sordariomycetes</taxon>
        <taxon>Hypocreomycetidae</taxon>
        <taxon>Hypocreales</taxon>
        <taxon>Hypocreaceae</taxon>
        <taxon>Trichoderma</taxon>
    </lineage>
</organism>
<protein>
    <recommendedName>
        <fullName evidence="4">C2H2-type domain-containing protein</fullName>
    </recommendedName>
</protein>
<feature type="region of interest" description="Disordered" evidence="1">
    <location>
        <begin position="426"/>
        <end position="452"/>
    </location>
</feature>
<feature type="region of interest" description="Disordered" evidence="1">
    <location>
        <begin position="495"/>
        <end position="516"/>
    </location>
</feature>
<evidence type="ECO:0000313" key="2">
    <source>
        <dbReference type="EMBL" id="EHK48742.1"/>
    </source>
</evidence>
<dbReference type="Proteomes" id="UP000005426">
    <property type="component" value="Unassembled WGS sequence"/>
</dbReference>
<sequence>VETAEPIFELATECETLFSEHILRLKNESDFNGAKVVGEYQQRFSAWAAFLGVFAMPDMCLDRRLRSHVEVQDLALRLLDIMKRNLVHRASPIQSLRGIEGAVDRLNHLGRTIQRSSEAGQATKVDKFTTTFDSTSFEEIARLAVKSFYPDASASLLNQLIQAMTDMYEKFHYRRSRQARLQARPKAALFTIGEDPASDSTVNTGRPSLQPTAPPILDANKQLPRLISMTHLEDRSQKSRESKPTSLDSREFSRLFPRHGAGSVGSKTRSILVSQVAYPQPSEESLVCEWCFATLSKDELKGEKWKKHLNEDFKPFICISEKCKGQSNRFATSRAWFSHMLETHGQNWHREIHLPLWWICPLCNSKETTFSRAQDLSEHISKLHDETFTKPQIQVIVHQSQLRSPRPQDMCPLCCLSMRDEDRQERTFKVAQPDLSSKDQVPEGKTTGTQSAQNLERVNIEAIARHVAAHLQGIMLFTLRMMSLDVLNATADEKSLSSSTNHDSSRAGSAQQRFEEETGAIVDMLEEEADSMEVDDPLIGDTIPDCEHIDDWQDVINETQQFSGTDSFLQEV</sequence>
<evidence type="ECO:0000313" key="3">
    <source>
        <dbReference type="Proteomes" id="UP000005426"/>
    </source>
</evidence>
<dbReference type="eggNOG" id="ENOG502SK7Q">
    <property type="taxonomic scope" value="Eukaryota"/>
</dbReference>
<keyword evidence="3" id="KW-1185">Reference proteome</keyword>
<dbReference type="PANTHER" id="PTHR35391:SF7">
    <property type="entry name" value="C2H2-TYPE DOMAIN-CONTAINING PROTEIN"/>
    <property type="match status" value="1"/>
</dbReference>
<dbReference type="STRING" id="452589.G9NLI0"/>
<reference evidence="2 3" key="1">
    <citation type="journal article" date="2011" name="Genome Biol.">
        <title>Comparative genome sequence analysis underscores mycoparasitism as the ancestral life style of Trichoderma.</title>
        <authorList>
            <person name="Kubicek C.P."/>
            <person name="Herrera-Estrella A."/>
            <person name="Seidl-Seiboth V."/>
            <person name="Martinez D.A."/>
            <person name="Druzhinina I.S."/>
            <person name="Thon M."/>
            <person name="Zeilinger S."/>
            <person name="Casas-Flores S."/>
            <person name="Horwitz B.A."/>
            <person name="Mukherjee P.K."/>
            <person name="Mukherjee M."/>
            <person name="Kredics L."/>
            <person name="Alcaraz L.D."/>
            <person name="Aerts A."/>
            <person name="Antal Z."/>
            <person name="Atanasova L."/>
            <person name="Cervantes-Badillo M.G."/>
            <person name="Challacombe J."/>
            <person name="Chertkov O."/>
            <person name="McCluskey K."/>
            <person name="Coulpier F."/>
            <person name="Deshpande N."/>
            <person name="von Doehren H."/>
            <person name="Ebbole D.J."/>
            <person name="Esquivel-Naranjo E.U."/>
            <person name="Fekete E."/>
            <person name="Flipphi M."/>
            <person name="Glaser F."/>
            <person name="Gomez-Rodriguez E.Y."/>
            <person name="Gruber S."/>
            <person name="Han C."/>
            <person name="Henrissat B."/>
            <person name="Hermosa R."/>
            <person name="Hernandez-Onate M."/>
            <person name="Karaffa L."/>
            <person name="Kosti I."/>
            <person name="Le Crom S."/>
            <person name="Lindquist E."/>
            <person name="Lucas S."/>
            <person name="Luebeck M."/>
            <person name="Luebeck P.S."/>
            <person name="Margeot A."/>
            <person name="Metz B."/>
            <person name="Misra M."/>
            <person name="Nevalainen H."/>
            <person name="Omann M."/>
            <person name="Packer N."/>
            <person name="Perrone G."/>
            <person name="Uresti-Rivera E.E."/>
            <person name="Salamov A."/>
            <person name="Schmoll M."/>
            <person name="Seiboth B."/>
            <person name="Shapiro H."/>
            <person name="Sukno S."/>
            <person name="Tamayo-Ramos J.A."/>
            <person name="Tisch D."/>
            <person name="Wiest A."/>
            <person name="Wilkinson H.H."/>
            <person name="Zhang M."/>
            <person name="Coutinho P.M."/>
            <person name="Kenerley C.M."/>
            <person name="Monte E."/>
            <person name="Baker S.E."/>
            <person name="Grigoriev I.V."/>
        </authorList>
    </citation>
    <scope>NUCLEOTIDE SEQUENCE [LARGE SCALE GENOMIC DNA]</scope>
    <source>
        <strain evidence="3">ATCC 20476 / IMI 206040</strain>
    </source>
</reference>
<proteinExistence type="predicted"/>
<dbReference type="PANTHER" id="PTHR35391">
    <property type="entry name" value="C2H2-TYPE DOMAIN-CONTAINING PROTEIN-RELATED"/>
    <property type="match status" value="1"/>
</dbReference>
<feature type="non-terminal residue" evidence="2">
    <location>
        <position position="1"/>
    </location>
</feature>
<feature type="compositionally biased region" description="Polar residues" evidence="1">
    <location>
        <begin position="496"/>
        <end position="512"/>
    </location>
</feature>
<evidence type="ECO:0008006" key="4">
    <source>
        <dbReference type="Google" id="ProtNLM"/>
    </source>
</evidence>
<feature type="compositionally biased region" description="Polar residues" evidence="1">
    <location>
        <begin position="198"/>
        <end position="211"/>
    </location>
</feature>
<accession>G9NLI0</accession>
<dbReference type="AlphaFoldDB" id="G9NLI0"/>
<feature type="non-terminal residue" evidence="2">
    <location>
        <position position="572"/>
    </location>
</feature>
<dbReference type="OMA" id="PFICISE"/>
<name>G9NLI0_HYPAI</name>